<evidence type="ECO:0000313" key="7">
    <source>
        <dbReference type="Proteomes" id="UP001138768"/>
    </source>
</evidence>
<dbReference type="SUPFAM" id="SSF53187">
    <property type="entry name" value="Zn-dependent exopeptidases"/>
    <property type="match status" value="1"/>
</dbReference>
<dbReference type="InterPro" id="IPR053138">
    <property type="entry name" value="N-alpha-Ac-DABA_deacetylase"/>
</dbReference>
<name>A0A9X1B286_9GAMM</name>
<dbReference type="InterPro" id="IPR043795">
    <property type="entry name" value="N-alpha-Ac-DABA-like"/>
</dbReference>
<evidence type="ECO:0000256" key="3">
    <source>
        <dbReference type="ARBA" id="ARBA00022801"/>
    </source>
</evidence>
<dbReference type="GO" id="GO:0016788">
    <property type="term" value="F:hydrolase activity, acting on ester bonds"/>
    <property type="evidence" value="ECO:0007669"/>
    <property type="project" value="InterPro"/>
</dbReference>
<dbReference type="GO" id="GO:0016811">
    <property type="term" value="F:hydrolase activity, acting on carbon-nitrogen (but not peptide) bonds, in linear amides"/>
    <property type="evidence" value="ECO:0007669"/>
    <property type="project" value="InterPro"/>
</dbReference>
<keyword evidence="2" id="KW-0479">Metal-binding</keyword>
<dbReference type="PIRSF" id="PIRSF039012">
    <property type="entry name" value="ASP"/>
    <property type="match status" value="1"/>
</dbReference>
<proteinExistence type="predicted"/>
<gene>
    <name evidence="6" type="ORF">CKO42_01415</name>
</gene>
<comment type="caution">
    <text evidence="6">The sequence shown here is derived from an EMBL/GenBank/DDBJ whole genome shotgun (WGS) entry which is preliminary data.</text>
</comment>
<dbReference type="EMBL" id="NRRY01000002">
    <property type="protein sequence ID" value="MBK1617128.1"/>
    <property type="molecule type" value="Genomic_DNA"/>
</dbReference>
<evidence type="ECO:0000256" key="2">
    <source>
        <dbReference type="ARBA" id="ARBA00022723"/>
    </source>
</evidence>
<reference evidence="6 7" key="1">
    <citation type="journal article" date="2020" name="Microorganisms">
        <title>Osmotic Adaptation and Compatible Solute Biosynthesis of Phototrophic Bacteria as Revealed from Genome Analyses.</title>
        <authorList>
            <person name="Imhoff J.F."/>
            <person name="Rahn T."/>
            <person name="Kunzel S."/>
            <person name="Keller A."/>
            <person name="Neulinger S.C."/>
        </authorList>
    </citation>
    <scope>NUCLEOTIDE SEQUENCE [LARGE SCALE GENOMIC DNA]</scope>
    <source>
        <strain evidence="6 7">DSM 25653</strain>
    </source>
</reference>
<dbReference type="Proteomes" id="UP001138768">
    <property type="component" value="Unassembled WGS sequence"/>
</dbReference>
<keyword evidence="3" id="KW-0378">Hydrolase</keyword>
<comment type="cofactor">
    <cofactor evidence="1">
        <name>Zn(2+)</name>
        <dbReference type="ChEBI" id="CHEBI:29105"/>
    </cofactor>
</comment>
<dbReference type="GO" id="GO:0046872">
    <property type="term" value="F:metal ion binding"/>
    <property type="evidence" value="ECO:0007669"/>
    <property type="project" value="UniProtKB-KW"/>
</dbReference>
<organism evidence="6 7">
    <name type="scientific">Lamprobacter modestohalophilus</name>
    <dbReference type="NCBI Taxonomy" id="1064514"/>
    <lineage>
        <taxon>Bacteria</taxon>
        <taxon>Pseudomonadati</taxon>
        <taxon>Pseudomonadota</taxon>
        <taxon>Gammaproteobacteria</taxon>
        <taxon>Chromatiales</taxon>
        <taxon>Chromatiaceae</taxon>
        <taxon>Lamprobacter</taxon>
    </lineage>
</organism>
<evidence type="ECO:0000256" key="1">
    <source>
        <dbReference type="ARBA" id="ARBA00001947"/>
    </source>
</evidence>
<dbReference type="CDD" id="cd06251">
    <property type="entry name" value="M14_ASTE_ASPA-like"/>
    <property type="match status" value="1"/>
</dbReference>
<accession>A0A9X1B286</accession>
<keyword evidence="7" id="KW-1185">Reference proteome</keyword>
<dbReference type="RefSeq" id="WP_200237219.1">
    <property type="nucleotide sequence ID" value="NZ_NRRY01000002.1"/>
</dbReference>
<dbReference type="AlphaFoldDB" id="A0A9X1B286"/>
<dbReference type="PANTHER" id="PTHR37326">
    <property type="entry name" value="BLL3975 PROTEIN"/>
    <property type="match status" value="1"/>
</dbReference>
<feature type="domain" description="Succinylglutamate desuccinylase/Aspartoacylase catalytic" evidence="5">
    <location>
        <begin position="51"/>
        <end position="229"/>
    </location>
</feature>
<protein>
    <submittedName>
        <fullName evidence="6">Succinylglutamate desuccinylase</fullName>
    </submittedName>
</protein>
<dbReference type="InterPro" id="IPR055438">
    <property type="entry name" value="AstE_AspA_cat"/>
</dbReference>
<evidence type="ECO:0000259" key="5">
    <source>
        <dbReference type="Pfam" id="PF24827"/>
    </source>
</evidence>
<dbReference type="Pfam" id="PF24827">
    <property type="entry name" value="AstE_AspA_cat"/>
    <property type="match status" value="1"/>
</dbReference>
<evidence type="ECO:0000256" key="4">
    <source>
        <dbReference type="ARBA" id="ARBA00022833"/>
    </source>
</evidence>
<dbReference type="PANTHER" id="PTHR37326:SF2">
    <property type="entry name" value="SUCCINYLGLUTAMATE DESUCCINYLASE_ASPARTOACYLASE FAMILY PROTEIN"/>
    <property type="match status" value="1"/>
</dbReference>
<evidence type="ECO:0000313" key="6">
    <source>
        <dbReference type="EMBL" id="MBK1617128.1"/>
    </source>
</evidence>
<sequence length="350" mass="37887">MARASAHPAGIRIGGHLVRPGERARIDLPLPILFTQNPVVLPVHVLHGRRPGPRLFITAAVHGDEINGIAIIRRLLSSTALRSLRGTLLAVPVVNVYGFVRHSRYLPDRRDLNRSFPGSEGGSLAGRLAATLMSEIVTESDLGIDLHTGAAHRENLPQIRARVEEIGIADLARAFGAPVILDADVRDGSLRAAAAALDVPVLLYEAGEALRFDELSIRAGVRGILGVMRRLGMIRDSSRRQRSPHQPMIARSSVWARAHTSGMLRFARPLGAWVEKGERLATVADPFGNGEEAVTSPAAGIVIGRMNLPLITEGEALFHIARFKTDAVADTVEQFQALLEPDDLLEEPID</sequence>
<keyword evidence="4" id="KW-0862">Zinc</keyword>
<dbReference type="Gene3D" id="3.40.630.10">
    <property type="entry name" value="Zn peptidases"/>
    <property type="match status" value="1"/>
</dbReference>